<comment type="caution">
    <text evidence="1">The sequence shown here is derived from an EMBL/GenBank/DDBJ whole genome shotgun (WGS) entry which is preliminary data.</text>
</comment>
<protein>
    <submittedName>
        <fullName evidence="1">Uncharacterized protein</fullName>
    </submittedName>
</protein>
<evidence type="ECO:0000313" key="1">
    <source>
        <dbReference type="EMBL" id="GIH22521.1"/>
    </source>
</evidence>
<dbReference type="AlphaFoldDB" id="A0A919Q6K5"/>
<gene>
    <name evidence="1" type="ORF">Aph01nite_08310</name>
</gene>
<proteinExistence type="predicted"/>
<accession>A0A919Q6K5</accession>
<organism evidence="1 2">
    <name type="scientific">Acrocarpospora phusangensis</name>
    <dbReference type="NCBI Taxonomy" id="1070424"/>
    <lineage>
        <taxon>Bacteria</taxon>
        <taxon>Bacillati</taxon>
        <taxon>Actinomycetota</taxon>
        <taxon>Actinomycetes</taxon>
        <taxon>Streptosporangiales</taxon>
        <taxon>Streptosporangiaceae</taxon>
        <taxon>Acrocarpospora</taxon>
    </lineage>
</organism>
<dbReference type="Proteomes" id="UP000640052">
    <property type="component" value="Unassembled WGS sequence"/>
</dbReference>
<dbReference type="RefSeq" id="WP_204039347.1">
    <property type="nucleotide sequence ID" value="NZ_BOOA01000004.1"/>
</dbReference>
<dbReference type="EMBL" id="BOOA01000004">
    <property type="protein sequence ID" value="GIH22521.1"/>
    <property type="molecule type" value="Genomic_DNA"/>
</dbReference>
<reference evidence="1" key="1">
    <citation type="submission" date="2021-01" db="EMBL/GenBank/DDBJ databases">
        <title>Whole genome shotgun sequence of Acrocarpospora phusangensis NBRC 108782.</title>
        <authorList>
            <person name="Komaki H."/>
            <person name="Tamura T."/>
        </authorList>
    </citation>
    <scope>NUCLEOTIDE SEQUENCE</scope>
    <source>
        <strain evidence="1">NBRC 108782</strain>
    </source>
</reference>
<evidence type="ECO:0000313" key="2">
    <source>
        <dbReference type="Proteomes" id="UP000640052"/>
    </source>
</evidence>
<keyword evidence="2" id="KW-1185">Reference proteome</keyword>
<name>A0A919Q6K5_9ACTN</name>
<sequence length="83" mass="9137">MNPLDGHPVTIRIPTDPDKVVWGIGRLHPNGWDHCVRLAKESKPGEKHECCCGLKVTLQPWGRGVMPWSVASHPDPDCKPGPP</sequence>